<dbReference type="Pfam" id="PF00293">
    <property type="entry name" value="NUDIX"/>
    <property type="match status" value="1"/>
</dbReference>
<dbReference type="PROSITE" id="PS00893">
    <property type="entry name" value="NUDIX_BOX"/>
    <property type="match status" value="1"/>
</dbReference>
<reference evidence="3" key="1">
    <citation type="journal article" date="2008" name="ISME J.">
        <title>Genomic patterns of recombination, clonal divergence and environment in marine microbial populations.</title>
        <authorList>
            <person name="Konstantinidis K.T."/>
            <person name="Delong E.F."/>
        </authorList>
    </citation>
    <scope>NUCLEOTIDE SEQUENCE</scope>
</reference>
<dbReference type="EMBL" id="EU016571">
    <property type="protein sequence ID" value="ABZ06272.1"/>
    <property type="molecule type" value="Genomic_DNA"/>
</dbReference>
<evidence type="ECO:0000313" key="3">
    <source>
        <dbReference type="EMBL" id="ABZ06272.1"/>
    </source>
</evidence>
<dbReference type="InterPro" id="IPR051325">
    <property type="entry name" value="Nudix_hydrolase_domain"/>
</dbReference>
<dbReference type="GO" id="GO:0006754">
    <property type="term" value="P:ATP biosynthetic process"/>
    <property type="evidence" value="ECO:0007669"/>
    <property type="project" value="TreeGrafter"/>
</dbReference>
<feature type="domain" description="Nudix hydrolase" evidence="2">
    <location>
        <begin position="10"/>
        <end position="164"/>
    </location>
</feature>
<dbReference type="PANTHER" id="PTHR21340">
    <property type="entry name" value="DIADENOSINE 5,5-P1,P4-TETRAPHOSPHATE PYROPHOSPHOHYDROLASE MUTT"/>
    <property type="match status" value="1"/>
</dbReference>
<dbReference type="Gene3D" id="3.90.79.10">
    <property type="entry name" value="Nucleoside Triphosphate Pyrophosphohydrolase"/>
    <property type="match status" value="1"/>
</dbReference>
<dbReference type="AlphaFoldDB" id="B3T113"/>
<dbReference type="InterPro" id="IPR020084">
    <property type="entry name" value="NUDIX_hydrolase_CS"/>
</dbReference>
<evidence type="ECO:0000256" key="1">
    <source>
        <dbReference type="ARBA" id="ARBA00022801"/>
    </source>
</evidence>
<evidence type="ECO:0000259" key="2">
    <source>
        <dbReference type="PROSITE" id="PS51462"/>
    </source>
</evidence>
<dbReference type="SUPFAM" id="SSF55811">
    <property type="entry name" value="Nudix"/>
    <property type="match status" value="1"/>
</dbReference>
<keyword evidence="1" id="KW-0378">Hydrolase</keyword>
<dbReference type="PROSITE" id="PS51462">
    <property type="entry name" value="NUDIX"/>
    <property type="match status" value="1"/>
</dbReference>
<dbReference type="PRINTS" id="PR00502">
    <property type="entry name" value="NUDIXFAMILY"/>
</dbReference>
<dbReference type="GO" id="GO:0006167">
    <property type="term" value="P:AMP biosynthetic process"/>
    <property type="evidence" value="ECO:0007669"/>
    <property type="project" value="TreeGrafter"/>
</dbReference>
<proteinExistence type="predicted"/>
<gene>
    <name evidence="3" type="ORF">ALOHA_HF4000008B14ctg1g11</name>
</gene>
<accession>B3T113</accession>
<organism evidence="3">
    <name type="scientific">uncultured marine microorganism HF4000_008B14</name>
    <dbReference type="NCBI Taxonomy" id="455512"/>
    <lineage>
        <taxon>unclassified sequences</taxon>
        <taxon>environmental samples</taxon>
    </lineage>
</organism>
<dbReference type="GO" id="GO:0004081">
    <property type="term" value="F:bis(5'-nucleosyl)-tetraphosphatase (asymmetrical) activity"/>
    <property type="evidence" value="ECO:0007669"/>
    <property type="project" value="TreeGrafter"/>
</dbReference>
<dbReference type="CDD" id="cd03673">
    <property type="entry name" value="NUDIX_Ap6A_hydrolase"/>
    <property type="match status" value="1"/>
</dbReference>
<sequence>MAKKAKTRVETLVSAGGVVYRQREGRLETVLCGHWITSNTGHGGSGQGDSNGEVRTEDVRWSLAKGTPDAGETMEETALREVREETGLEVEMQEQISSITYRFADRENAVRYHKTVHFYLMAPVGGDVSLHDSEFDIVRWFPMDEALKILIYPNETAVMRQANELINQRVENA</sequence>
<dbReference type="InterPro" id="IPR020476">
    <property type="entry name" value="Nudix_hydrolase"/>
</dbReference>
<name>B3T113_9ZZZZ</name>
<dbReference type="InterPro" id="IPR000086">
    <property type="entry name" value="NUDIX_hydrolase_dom"/>
</dbReference>
<dbReference type="InterPro" id="IPR015797">
    <property type="entry name" value="NUDIX_hydrolase-like_dom_sf"/>
</dbReference>
<protein>
    <submittedName>
        <fullName evidence="3">Putative NUDIX domain protein</fullName>
    </submittedName>
</protein>
<dbReference type="PANTHER" id="PTHR21340:SF0">
    <property type="entry name" value="BIS(5'-NUCLEOSYL)-TETRAPHOSPHATASE [ASYMMETRICAL]"/>
    <property type="match status" value="1"/>
</dbReference>